<keyword evidence="3" id="KW-0547">Nucleotide-binding</keyword>
<dbReference type="CDD" id="cd19512">
    <property type="entry name" value="RecA-like_ATAD3-like"/>
    <property type="match status" value="1"/>
</dbReference>
<dbReference type="VEuPathDB" id="VectorBase:MDOMA2_018438"/>
<sequence length="590" mass="66993">MSWLLGRNRPQQPQDVPPSDGGNPDGATAGERSGDAQLSKAERKAMEAYRFDSSALERAAEAAKTLERSRHAREALELSKLQEVTRQQEYQQKVKEYEAHIEQAKVEQRRIDHEERRKTLIEETKQQQQRAQYQDQLARKRYEDQLAQQQRVQEENLRKQEESVARQEAMRRQTIEHEIEMKEKNRLKLLEHEMRVKAKVDRENRDINLEQIRLKAQEQRTTILEGIKTAGTVIGTGVEAMLTDWDKVLTAAGGLSLLALGVYAAKGATGVTSRYIESRIGKPTLVGETSRFAILDAVQHPIKYVKKLKSKPADALQGVVLNPKLEERLRDVAIATKNTRINRGMYRNILMHGPPGTGKTMFAKKLAEHSGMDYAIMTGGDVAPMGKEAVTAIHKVFDWSQTSRRGLLLFVDEADAFLRKRSSEHISEDLRAALNAFLYRTSEQNSKFMLVLASNTPEQFDYAINDRLDEMVEFTLPGLEERERLLRLYFDKYVLQPAAEGAKRFKLEQFDYGAACSKMAKMCEGMSGREISKLGVSWQAAVYASEDGVLTEKMVLDRAEAAAQQHKQKMAWLSEQERLDHKSITGGKSN</sequence>
<evidence type="ECO:0000256" key="8">
    <source>
        <dbReference type="ARBA" id="ARBA00023136"/>
    </source>
</evidence>
<keyword evidence="5" id="KW-0067">ATP-binding</keyword>
<dbReference type="AlphaFoldDB" id="A0A1I8M4S6"/>
<feature type="compositionally biased region" description="Basic and acidic residues" evidence="10">
    <location>
        <begin position="152"/>
        <end position="170"/>
    </location>
</feature>
<dbReference type="Pfam" id="PF12037">
    <property type="entry name" value="ATAD3_N"/>
    <property type="match status" value="1"/>
</dbReference>
<dbReference type="FunFam" id="3.40.50.300:FF:000470">
    <property type="entry name" value="ATPase family, AAA domain containing 3A"/>
    <property type="match status" value="1"/>
</dbReference>
<dbReference type="PANTHER" id="PTHR23075:SF0">
    <property type="entry name" value="ATPASE FAMILY AAA DOMAIN-CONTAINING PROTEIN 3"/>
    <property type="match status" value="1"/>
</dbReference>
<dbReference type="GO" id="GO:0005743">
    <property type="term" value="C:mitochondrial inner membrane"/>
    <property type="evidence" value="ECO:0007669"/>
    <property type="project" value="UniProtKB-SubCell"/>
</dbReference>
<dbReference type="OrthoDB" id="199596at2759"/>
<dbReference type="GO" id="GO:0016887">
    <property type="term" value="F:ATP hydrolysis activity"/>
    <property type="evidence" value="ECO:0007669"/>
    <property type="project" value="InterPro"/>
</dbReference>
<dbReference type="InterPro" id="IPR027417">
    <property type="entry name" value="P-loop_NTPase"/>
</dbReference>
<dbReference type="GO" id="GO:0008270">
    <property type="term" value="F:zinc ion binding"/>
    <property type="evidence" value="ECO:0007669"/>
    <property type="project" value="TreeGrafter"/>
</dbReference>
<evidence type="ECO:0000256" key="5">
    <source>
        <dbReference type="ARBA" id="ARBA00022840"/>
    </source>
</evidence>
<evidence type="ECO:0000256" key="7">
    <source>
        <dbReference type="ARBA" id="ARBA00023128"/>
    </source>
</evidence>
<dbReference type="EnsemblMetazoa" id="MDOA001222-RA">
    <property type="protein sequence ID" value="MDOA001222-PA"/>
    <property type="gene ID" value="MDOA001222"/>
</dbReference>
<feature type="region of interest" description="Disordered" evidence="10">
    <location>
        <begin position="151"/>
        <end position="170"/>
    </location>
</feature>
<dbReference type="EnsemblMetazoa" id="MDOA001222-RC">
    <property type="protein sequence ID" value="MDOA001222-PC"/>
    <property type="gene ID" value="MDOA001222"/>
</dbReference>
<evidence type="ECO:0000256" key="6">
    <source>
        <dbReference type="ARBA" id="ARBA00023054"/>
    </source>
</evidence>
<evidence type="ECO:0000256" key="9">
    <source>
        <dbReference type="ARBA" id="ARBA00023271"/>
    </source>
</evidence>
<evidence type="ECO:0000313" key="12">
    <source>
        <dbReference type="EnsemblMetazoa" id="MDOA009734-PA"/>
    </source>
</evidence>
<dbReference type="GO" id="GO:0007005">
    <property type="term" value="P:mitochondrion organization"/>
    <property type="evidence" value="ECO:0007669"/>
    <property type="project" value="TreeGrafter"/>
</dbReference>
<accession>A0A1I8M4S6</accession>
<comment type="subcellular location">
    <subcellularLocation>
        <location evidence="1">Mitochondrion inner membrane</location>
    </subcellularLocation>
    <subcellularLocation>
        <location evidence="2">Mitochondrion matrix</location>
        <location evidence="2">Mitochondrion nucleoid</location>
    </subcellularLocation>
</comment>
<reference evidence="14" key="2">
    <citation type="submission" date="2025-04" db="UniProtKB">
        <authorList>
            <consortium name="RefSeq"/>
        </authorList>
    </citation>
    <scope>IDENTIFICATION</scope>
    <source>
        <strain evidence="14">Aabys</strain>
    </source>
</reference>
<keyword evidence="4" id="KW-0999">Mitochondrion inner membrane</keyword>
<dbReference type="InterPro" id="IPR021911">
    <property type="entry name" value="ATAD3_N"/>
</dbReference>
<dbReference type="EnsemblMetazoa" id="MDOA009734-RA">
    <property type="protein sequence ID" value="MDOA009734-PA"/>
    <property type="gene ID" value="MDOA009734"/>
</dbReference>
<dbReference type="GO" id="GO:0005524">
    <property type="term" value="F:ATP binding"/>
    <property type="evidence" value="ECO:0007669"/>
    <property type="project" value="UniProtKB-KW"/>
</dbReference>
<dbReference type="PANTHER" id="PTHR23075">
    <property type="entry name" value="PUTATIVE ATP-ASE"/>
    <property type="match status" value="1"/>
</dbReference>
<feature type="region of interest" description="Disordered" evidence="10">
    <location>
        <begin position="1"/>
        <end position="45"/>
    </location>
</feature>
<proteinExistence type="predicted"/>
<evidence type="ECO:0000259" key="11">
    <source>
        <dbReference type="SMART" id="SM00382"/>
    </source>
</evidence>
<keyword evidence="9" id="KW-1135">Mitochondrion nucleoid</keyword>
<dbReference type="Gene3D" id="3.40.50.300">
    <property type="entry name" value="P-loop containing nucleotide triphosphate hydrolases"/>
    <property type="match status" value="1"/>
</dbReference>
<dbReference type="RefSeq" id="XP_005189370.1">
    <property type="nucleotide sequence ID" value="XM_005189313.3"/>
</dbReference>
<evidence type="ECO:0000313" key="13">
    <source>
        <dbReference type="Proteomes" id="UP001652621"/>
    </source>
</evidence>
<evidence type="ECO:0000256" key="1">
    <source>
        <dbReference type="ARBA" id="ARBA00004273"/>
    </source>
</evidence>
<dbReference type="SUPFAM" id="SSF52540">
    <property type="entry name" value="P-loop containing nucleoside triphosphate hydrolases"/>
    <property type="match status" value="1"/>
</dbReference>
<dbReference type="GO" id="GO:0042645">
    <property type="term" value="C:mitochondrial nucleoid"/>
    <property type="evidence" value="ECO:0007669"/>
    <property type="project" value="UniProtKB-SubCell"/>
</dbReference>
<name>A0A1I8M4S6_MUSDO</name>
<keyword evidence="8" id="KW-0472">Membrane</keyword>
<evidence type="ECO:0000256" key="10">
    <source>
        <dbReference type="SAM" id="MobiDB-lite"/>
    </source>
</evidence>
<dbReference type="eggNOG" id="KOG0742">
    <property type="taxonomic scope" value="Eukaryota"/>
</dbReference>
<feature type="domain" description="AAA+ ATPase" evidence="11">
    <location>
        <begin position="345"/>
        <end position="478"/>
    </location>
</feature>
<dbReference type="VEuPathDB" id="VectorBase:MDOA009734"/>
<evidence type="ECO:0000256" key="4">
    <source>
        <dbReference type="ARBA" id="ARBA00022792"/>
    </source>
</evidence>
<dbReference type="SMART" id="SM00382">
    <property type="entry name" value="AAA"/>
    <property type="match status" value="1"/>
</dbReference>
<evidence type="ECO:0000256" key="3">
    <source>
        <dbReference type="ARBA" id="ARBA00022741"/>
    </source>
</evidence>
<keyword evidence="7" id="KW-0496">Mitochondrion</keyword>
<dbReference type="Proteomes" id="UP001652621">
    <property type="component" value="Unplaced"/>
</dbReference>
<dbReference type="VEuPathDB" id="VectorBase:MDOA001222"/>
<dbReference type="GeneID" id="101898565"/>
<reference evidence="12" key="1">
    <citation type="submission" date="2020-05" db="UniProtKB">
        <authorList>
            <consortium name="EnsemblMetazoa"/>
        </authorList>
    </citation>
    <scope>IDENTIFICATION</scope>
    <source>
        <strain evidence="12">Aabys</strain>
    </source>
</reference>
<protein>
    <submittedName>
        <fullName evidence="14">ATPase family AAA domain-containing protein 3-A</fullName>
    </submittedName>
</protein>
<keyword evidence="6" id="KW-0175">Coiled coil</keyword>
<dbReference type="InterPro" id="IPR003593">
    <property type="entry name" value="AAA+_ATPase"/>
</dbReference>
<dbReference type="InterPro" id="IPR003959">
    <property type="entry name" value="ATPase_AAA_core"/>
</dbReference>
<dbReference type="Pfam" id="PF00004">
    <property type="entry name" value="AAA"/>
    <property type="match status" value="1"/>
</dbReference>
<dbReference type="STRING" id="7370.A0A1I8M4S6"/>
<dbReference type="EnsemblMetazoa" id="MDOA001222-RB">
    <property type="protein sequence ID" value="MDOA001222-PB"/>
    <property type="gene ID" value="MDOA001222"/>
</dbReference>
<keyword evidence="13" id="KW-1185">Reference proteome</keyword>
<evidence type="ECO:0000256" key="2">
    <source>
        <dbReference type="ARBA" id="ARBA00004436"/>
    </source>
</evidence>
<evidence type="ECO:0000313" key="14">
    <source>
        <dbReference type="RefSeq" id="XP_005189370.1"/>
    </source>
</evidence>
<organism evidence="12">
    <name type="scientific">Musca domestica</name>
    <name type="common">House fly</name>
    <dbReference type="NCBI Taxonomy" id="7370"/>
    <lineage>
        <taxon>Eukaryota</taxon>
        <taxon>Metazoa</taxon>
        <taxon>Ecdysozoa</taxon>
        <taxon>Arthropoda</taxon>
        <taxon>Hexapoda</taxon>
        <taxon>Insecta</taxon>
        <taxon>Pterygota</taxon>
        <taxon>Neoptera</taxon>
        <taxon>Endopterygota</taxon>
        <taxon>Diptera</taxon>
        <taxon>Brachycera</taxon>
        <taxon>Muscomorpha</taxon>
        <taxon>Muscoidea</taxon>
        <taxon>Muscidae</taxon>
        <taxon>Musca</taxon>
    </lineage>
</organism>
<dbReference type="KEGG" id="mde:101898565"/>
<gene>
    <name evidence="12" type="primary">101899605</name>
    <name evidence="14" type="synonym">LOC101898565</name>
</gene>